<feature type="non-terminal residue" evidence="1">
    <location>
        <position position="30"/>
    </location>
</feature>
<accession>A0A382EXB3</accession>
<dbReference type="AlphaFoldDB" id="A0A382EXB3"/>
<gene>
    <name evidence="1" type="ORF">METZ01_LOCUS208234</name>
</gene>
<name>A0A382EXB3_9ZZZZ</name>
<proteinExistence type="predicted"/>
<sequence length="30" mass="3202">MGLDTYIAEENLPYEFCPGCSHGKVLGAVS</sequence>
<reference evidence="1" key="1">
    <citation type="submission" date="2018-05" db="EMBL/GenBank/DDBJ databases">
        <authorList>
            <person name="Lanie J.A."/>
            <person name="Ng W.-L."/>
            <person name="Kazmierczak K.M."/>
            <person name="Andrzejewski T.M."/>
            <person name="Davidsen T.M."/>
            <person name="Wayne K.J."/>
            <person name="Tettelin H."/>
            <person name="Glass J.I."/>
            <person name="Rusch D."/>
            <person name="Podicherti R."/>
            <person name="Tsui H.-C.T."/>
            <person name="Winkler M.E."/>
        </authorList>
    </citation>
    <scope>NUCLEOTIDE SEQUENCE</scope>
</reference>
<protein>
    <submittedName>
        <fullName evidence="1">Uncharacterized protein</fullName>
    </submittedName>
</protein>
<dbReference type="EMBL" id="UINC01046851">
    <property type="protein sequence ID" value="SVB55380.1"/>
    <property type="molecule type" value="Genomic_DNA"/>
</dbReference>
<evidence type="ECO:0000313" key="1">
    <source>
        <dbReference type="EMBL" id="SVB55380.1"/>
    </source>
</evidence>
<organism evidence="1">
    <name type="scientific">marine metagenome</name>
    <dbReference type="NCBI Taxonomy" id="408172"/>
    <lineage>
        <taxon>unclassified sequences</taxon>
        <taxon>metagenomes</taxon>
        <taxon>ecological metagenomes</taxon>
    </lineage>
</organism>